<protein>
    <submittedName>
        <fullName evidence="1">Uncharacterized protein</fullName>
    </submittedName>
</protein>
<dbReference type="EMBL" id="JAVHJL010000012">
    <property type="protein sequence ID" value="KAK6495916.1"/>
    <property type="molecule type" value="Genomic_DNA"/>
</dbReference>
<accession>A0AAV9VRS6</accession>
<evidence type="ECO:0000313" key="2">
    <source>
        <dbReference type="Proteomes" id="UP001370758"/>
    </source>
</evidence>
<gene>
    <name evidence="1" type="ORF">TWF481_002961</name>
</gene>
<reference evidence="1 2" key="1">
    <citation type="submission" date="2023-08" db="EMBL/GenBank/DDBJ databases">
        <authorList>
            <person name="Palmer J.M."/>
        </authorList>
    </citation>
    <scope>NUCLEOTIDE SEQUENCE [LARGE SCALE GENOMIC DNA]</scope>
    <source>
        <strain evidence="1 2">TWF481</strain>
    </source>
</reference>
<dbReference type="AlphaFoldDB" id="A0AAV9VRS6"/>
<sequence>MKPTKSIKKDHRRVDSNTLPKDEIMTLIQQQKTQGRRQHTSTKIPTREISTSDSIQILKQQHRMIPSSISCENQVTSVAQPLSPGNIPSNLAGEPQDDICLLPLGSLPTIIVPHQSPGIKKDHGISDTSDCAEAEDYEISEDAYIQKFACRFIEELDSPYLVSGGGSHNVASPQS</sequence>
<evidence type="ECO:0000313" key="1">
    <source>
        <dbReference type="EMBL" id="KAK6495916.1"/>
    </source>
</evidence>
<comment type="caution">
    <text evidence="1">The sequence shown here is derived from an EMBL/GenBank/DDBJ whole genome shotgun (WGS) entry which is preliminary data.</text>
</comment>
<organism evidence="1 2">
    <name type="scientific">Arthrobotrys musiformis</name>
    <dbReference type="NCBI Taxonomy" id="47236"/>
    <lineage>
        <taxon>Eukaryota</taxon>
        <taxon>Fungi</taxon>
        <taxon>Dikarya</taxon>
        <taxon>Ascomycota</taxon>
        <taxon>Pezizomycotina</taxon>
        <taxon>Orbiliomycetes</taxon>
        <taxon>Orbiliales</taxon>
        <taxon>Orbiliaceae</taxon>
        <taxon>Arthrobotrys</taxon>
    </lineage>
</organism>
<keyword evidence="2" id="KW-1185">Reference proteome</keyword>
<dbReference type="Proteomes" id="UP001370758">
    <property type="component" value="Unassembled WGS sequence"/>
</dbReference>
<proteinExistence type="predicted"/>
<name>A0AAV9VRS6_9PEZI</name>